<evidence type="ECO:0008006" key="3">
    <source>
        <dbReference type="Google" id="ProtNLM"/>
    </source>
</evidence>
<protein>
    <recommendedName>
        <fullName evidence="3">F-box domain-containing protein</fullName>
    </recommendedName>
</protein>
<comment type="caution">
    <text evidence="1">The sequence shown here is derived from an EMBL/GenBank/DDBJ whole genome shotgun (WGS) entry which is preliminary data.</text>
</comment>
<dbReference type="RefSeq" id="XP_016597067.1">
    <property type="nucleotide sequence ID" value="XM_016744483.1"/>
</dbReference>
<organism evidence="1 2">
    <name type="scientific">Penicillium expansum</name>
    <name type="common">Blue mold rot fungus</name>
    <dbReference type="NCBI Taxonomy" id="27334"/>
    <lineage>
        <taxon>Eukaryota</taxon>
        <taxon>Fungi</taxon>
        <taxon>Dikarya</taxon>
        <taxon>Ascomycota</taxon>
        <taxon>Pezizomycotina</taxon>
        <taxon>Eurotiomycetes</taxon>
        <taxon>Eurotiomycetidae</taxon>
        <taxon>Eurotiales</taxon>
        <taxon>Aspergillaceae</taxon>
        <taxon>Penicillium</taxon>
    </lineage>
</organism>
<dbReference type="VEuPathDB" id="FungiDB:PEXP_097990"/>
<dbReference type="EMBL" id="JQFZ01000216">
    <property type="protein sequence ID" value="KGO54730.1"/>
    <property type="molecule type" value="Genomic_DNA"/>
</dbReference>
<evidence type="ECO:0000313" key="2">
    <source>
        <dbReference type="Proteomes" id="UP000030143"/>
    </source>
</evidence>
<evidence type="ECO:0000313" key="1">
    <source>
        <dbReference type="EMBL" id="KGO54730.1"/>
    </source>
</evidence>
<gene>
    <name evidence="1" type="ORF">PEX2_072130</name>
</gene>
<dbReference type="HOGENOM" id="CLU_2224109_0_0_1"/>
<dbReference type="Proteomes" id="UP000030143">
    <property type="component" value="Unassembled WGS sequence"/>
</dbReference>
<keyword evidence="2" id="KW-1185">Reference proteome</keyword>
<accession>A0A0A2KLN0</accession>
<sequence>MSLPEEVLVKISQHVVDTLSWQDVWKARLVNTTFNREITALLIKSPQLKVKGLGFKPGYAGLRTHSTPGIPSFLGVKAYAIVSVFSPPPPPLTHACRGRGSKLLSR</sequence>
<name>A0A0A2KLN0_PENEN</name>
<dbReference type="CDD" id="cd09917">
    <property type="entry name" value="F-box_SF"/>
    <property type="match status" value="1"/>
</dbReference>
<reference evidence="1 2" key="1">
    <citation type="journal article" date="2015" name="Mol. Plant Microbe Interact.">
        <title>Genome, transcriptome, and functional analyses of Penicillium expansum provide new insights into secondary metabolism and pathogenicity.</title>
        <authorList>
            <person name="Ballester A.R."/>
            <person name="Marcet-Houben M."/>
            <person name="Levin E."/>
            <person name="Sela N."/>
            <person name="Selma-Lazaro C."/>
            <person name="Carmona L."/>
            <person name="Wisniewski M."/>
            <person name="Droby S."/>
            <person name="Gonzalez-Candelas L."/>
            <person name="Gabaldon T."/>
        </authorList>
    </citation>
    <scope>NUCLEOTIDE SEQUENCE [LARGE SCALE GENOMIC DNA]</scope>
    <source>
        <strain evidence="1 2">MD-8</strain>
    </source>
</reference>
<proteinExistence type="predicted"/>
<dbReference type="STRING" id="27334.A0A0A2KLN0"/>
<dbReference type="PhylomeDB" id="A0A0A2KLN0"/>
<dbReference type="OrthoDB" id="444631at2759"/>
<dbReference type="GeneID" id="27679903"/>
<dbReference type="AlphaFoldDB" id="A0A0A2KLN0"/>